<dbReference type="HAMAP" id="MF_00652">
    <property type="entry name" value="UPF0246"/>
    <property type="match status" value="1"/>
</dbReference>
<proteinExistence type="inferred from homology"/>
<dbReference type="AlphaFoldDB" id="U2QHS3"/>
<reference evidence="2 3" key="1">
    <citation type="submission" date="2013-08" db="EMBL/GenBank/DDBJ databases">
        <authorList>
            <person name="Weinstock G."/>
            <person name="Sodergren E."/>
            <person name="Wylie T."/>
            <person name="Fulton L."/>
            <person name="Fulton R."/>
            <person name="Fronick C."/>
            <person name="O'Laughlin M."/>
            <person name="Godfrey J."/>
            <person name="Miner T."/>
            <person name="Herter B."/>
            <person name="Appelbaum E."/>
            <person name="Cordes M."/>
            <person name="Lek S."/>
            <person name="Wollam A."/>
            <person name="Pepin K.H."/>
            <person name="Palsikar V.B."/>
            <person name="Mitreva M."/>
            <person name="Wilson R.K."/>
        </authorList>
    </citation>
    <scope>NUCLEOTIDE SEQUENCE [LARGE SCALE GENOMIC DNA]</scope>
    <source>
        <strain evidence="2 3">ATCC 700627</strain>
    </source>
</reference>
<dbReference type="EMBL" id="AWVP01000104">
    <property type="protein sequence ID" value="ERK56021.1"/>
    <property type="molecule type" value="Genomic_DNA"/>
</dbReference>
<dbReference type="eggNOG" id="COG3022">
    <property type="taxonomic scope" value="Bacteria"/>
</dbReference>
<dbReference type="NCBIfam" id="NF002543">
    <property type="entry name" value="PRK02101.1-4"/>
    <property type="match status" value="1"/>
</dbReference>
<dbReference type="PANTHER" id="PTHR30283:SF4">
    <property type="entry name" value="PEROXIDE STRESS RESISTANCE PROTEIN YAAA"/>
    <property type="match status" value="1"/>
</dbReference>
<dbReference type="RefSeq" id="WP_021753223.1">
    <property type="nucleotide sequence ID" value="NZ_KI271853.1"/>
</dbReference>
<dbReference type="PANTHER" id="PTHR30283">
    <property type="entry name" value="PEROXIDE STRESS RESPONSE PROTEIN YAAA"/>
    <property type="match status" value="1"/>
</dbReference>
<comment type="similarity">
    <text evidence="1">Belongs to the UPF0246 family.</text>
</comment>
<accession>U2QHS3</accession>
<name>U2QHS3_9BACL</name>
<dbReference type="InterPro" id="IPR005583">
    <property type="entry name" value="YaaA"/>
</dbReference>
<dbReference type="Pfam" id="PF03883">
    <property type="entry name" value="H2O2_YaaD"/>
    <property type="match status" value="1"/>
</dbReference>
<evidence type="ECO:0000313" key="2">
    <source>
        <dbReference type="EMBL" id="ERK56021.1"/>
    </source>
</evidence>
<comment type="caution">
    <text evidence="2">The sequence shown here is derived from an EMBL/GenBank/DDBJ whole genome shotgun (WGS) entry which is preliminary data.</text>
</comment>
<evidence type="ECO:0000313" key="3">
    <source>
        <dbReference type="Proteomes" id="UP000016637"/>
    </source>
</evidence>
<organism evidence="2 3">
    <name type="scientific">Gemella bergeri ATCC 700627</name>
    <dbReference type="NCBI Taxonomy" id="1321820"/>
    <lineage>
        <taxon>Bacteria</taxon>
        <taxon>Bacillati</taxon>
        <taxon>Bacillota</taxon>
        <taxon>Bacilli</taxon>
        <taxon>Bacillales</taxon>
        <taxon>Gemellaceae</taxon>
        <taxon>Gemella</taxon>
    </lineage>
</organism>
<protein>
    <recommendedName>
        <fullName evidence="1">UPF0246 protein HMPREF1983_01558</fullName>
    </recommendedName>
</protein>
<dbReference type="HOGENOM" id="CLU_061989_2_1_9"/>
<dbReference type="GO" id="GO:0033194">
    <property type="term" value="P:response to hydroperoxide"/>
    <property type="evidence" value="ECO:0007669"/>
    <property type="project" value="TreeGrafter"/>
</dbReference>
<keyword evidence="3" id="KW-1185">Reference proteome</keyword>
<sequence length="242" mass="28471">MKILIPTAKEMNLNIKHYDFLEKLNQNTIKIIDEFANKSPEELAKIYKVKSEKAKIEYKHWQDLKKRRSSFYPALELFNGLMYRNIARDSFDDSDIEYIKENVLITTALCGIINPYDFIPAHRLDFLQKVVVENKTLKFLWRDNFDSHVKDQSLVISLLSNEFEEVFSKSIRDDFIKIIFAEEKNGELKIHSTISKKARGKFLTKLIKEKVENIEQLKGITFDNYSYNGSLSEDKKLVFIAR</sequence>
<dbReference type="GO" id="GO:0005829">
    <property type="term" value="C:cytosol"/>
    <property type="evidence" value="ECO:0007669"/>
    <property type="project" value="TreeGrafter"/>
</dbReference>
<evidence type="ECO:0000256" key="1">
    <source>
        <dbReference type="HAMAP-Rule" id="MF_00652"/>
    </source>
</evidence>
<dbReference type="PATRIC" id="fig|1321820.3.peg.1483"/>
<gene>
    <name evidence="2" type="ORF">HMPREF1983_01558</name>
</gene>
<dbReference type="Proteomes" id="UP000016637">
    <property type="component" value="Unassembled WGS sequence"/>
</dbReference>